<dbReference type="AlphaFoldDB" id="A0A060QNZ4"/>
<dbReference type="EMBL" id="HG799498">
    <property type="protein sequence ID" value="CDL74083.1"/>
    <property type="molecule type" value="Genomic_DNA"/>
</dbReference>
<name>A0A060QNZ4_STREE</name>
<protein>
    <submittedName>
        <fullName evidence="1">Putative conjugative transposon membrane protein</fullName>
    </submittedName>
</protein>
<evidence type="ECO:0000313" key="1">
    <source>
        <dbReference type="EMBL" id="CDL74083.1"/>
    </source>
</evidence>
<sequence length="72" mass="8310">MVPFKFILIVQNNSEFFKSIPYRYKFPVGARDLFSSLEAVSSIPNNLSTFPLVTCNFPNLQKRLIELFPPVK</sequence>
<accession>A0A060QNZ4</accession>
<reference evidence="1" key="2">
    <citation type="journal article" date="2014" name="BMC Biol.">
        <title>Variable recombination dynamics during the emergence, transmission and 'disarming' of a multidrug-resistant pneumococcal clone.</title>
        <authorList>
            <person name="Croucher N.J."/>
            <person name="Hanage W.P."/>
            <person name="Harris S.R."/>
            <person name="McGee L."/>
            <person name="van der Linden M."/>
            <person name="de Lencastre H."/>
            <person name="Sa-Leao R."/>
            <person name="Song J.H."/>
            <person name="Ko K.S."/>
            <person name="Beall B."/>
            <person name="Klugman K.P."/>
            <person name="Parkhill J."/>
            <person name="Tomasz A."/>
            <person name="Kristinsson K.G."/>
            <person name="Bentley S.D."/>
        </authorList>
    </citation>
    <scope>NUCLEOTIDE SEQUENCE</scope>
    <source>
        <strain evidence="1">SPN8332</strain>
    </source>
</reference>
<reference evidence="1" key="1">
    <citation type="submission" date="2013-12" db="EMBL/GenBank/DDBJ databases">
        <authorList>
            <person name="Croucher N."/>
        </authorList>
    </citation>
    <scope>NUCLEOTIDE SEQUENCE</scope>
    <source>
        <strain evidence="1">SPN8332</strain>
    </source>
</reference>
<organism evidence="1">
    <name type="scientific">Streptococcus pneumoniae</name>
    <dbReference type="NCBI Taxonomy" id="1313"/>
    <lineage>
        <taxon>Bacteria</taxon>
        <taxon>Bacillati</taxon>
        <taxon>Bacillota</taxon>
        <taxon>Bacilli</taxon>
        <taxon>Lactobacillales</taxon>
        <taxon>Streptococcaceae</taxon>
        <taxon>Streptococcus</taxon>
    </lineage>
</organism>
<proteinExistence type="predicted"/>